<keyword evidence="3" id="KW-1185">Reference proteome</keyword>
<protein>
    <submittedName>
        <fullName evidence="2">Uncharacterized protein</fullName>
    </submittedName>
</protein>
<dbReference type="AlphaFoldDB" id="A0A067C4G6"/>
<feature type="region of interest" description="Disordered" evidence="1">
    <location>
        <begin position="1"/>
        <end position="42"/>
    </location>
</feature>
<evidence type="ECO:0000256" key="1">
    <source>
        <dbReference type="SAM" id="MobiDB-lite"/>
    </source>
</evidence>
<dbReference type="EMBL" id="KK583232">
    <property type="protein sequence ID" value="KDO25418.1"/>
    <property type="molecule type" value="Genomic_DNA"/>
</dbReference>
<dbReference type="GeneID" id="24131528"/>
<dbReference type="OMA" id="HHYLPRC"/>
<evidence type="ECO:0000313" key="3">
    <source>
        <dbReference type="Proteomes" id="UP000030745"/>
    </source>
</evidence>
<dbReference type="OrthoDB" id="82685at2759"/>
<organism evidence="2 3">
    <name type="scientific">Saprolegnia parasitica (strain CBS 223.65)</name>
    <dbReference type="NCBI Taxonomy" id="695850"/>
    <lineage>
        <taxon>Eukaryota</taxon>
        <taxon>Sar</taxon>
        <taxon>Stramenopiles</taxon>
        <taxon>Oomycota</taxon>
        <taxon>Saprolegniomycetes</taxon>
        <taxon>Saprolegniales</taxon>
        <taxon>Saprolegniaceae</taxon>
        <taxon>Saprolegnia</taxon>
    </lineage>
</organism>
<feature type="region of interest" description="Disordered" evidence="1">
    <location>
        <begin position="181"/>
        <end position="204"/>
    </location>
</feature>
<dbReference type="Proteomes" id="UP000030745">
    <property type="component" value="Unassembled WGS sequence"/>
</dbReference>
<evidence type="ECO:0000313" key="2">
    <source>
        <dbReference type="EMBL" id="KDO25418.1"/>
    </source>
</evidence>
<dbReference type="RefSeq" id="XP_012203845.1">
    <property type="nucleotide sequence ID" value="XM_012348455.1"/>
</dbReference>
<sequence length="273" mass="30373">MESTLPVTEAPPTERPLATLPKTTTEPAERPPASRKKTCSGPRLITASGKNVCLMCRSARRHRNRCPTQMERVRSDYIMDVPEASVATTSPSTTGAANAGDGDVYSSVGTESETRLFHHYLPRCPTDDFSAMATQWNTLLRAWRLSDCLEIEVTTGLITLADVTFKTPKHLAMYARSVAPVPVPTSKPRRRRRQDDSSSPDAATKRQYLPCPHCGHTTRRHYGDVGDKCELFVYYKLRSYTATSYTFDKAIVDFEHVQTSLAPPQQSNGSYVV</sequence>
<proteinExistence type="predicted"/>
<dbReference type="KEGG" id="spar:SPRG_09360"/>
<reference evidence="2 3" key="1">
    <citation type="journal article" date="2013" name="PLoS Genet.">
        <title>Distinctive expansion of potential virulence genes in the genome of the oomycete fish pathogen Saprolegnia parasitica.</title>
        <authorList>
            <person name="Jiang R.H."/>
            <person name="de Bruijn I."/>
            <person name="Haas B.J."/>
            <person name="Belmonte R."/>
            <person name="Lobach L."/>
            <person name="Christie J."/>
            <person name="van den Ackerveken G."/>
            <person name="Bottin A."/>
            <person name="Bulone V."/>
            <person name="Diaz-Moreno S.M."/>
            <person name="Dumas B."/>
            <person name="Fan L."/>
            <person name="Gaulin E."/>
            <person name="Govers F."/>
            <person name="Grenville-Briggs L.J."/>
            <person name="Horner N.R."/>
            <person name="Levin J.Z."/>
            <person name="Mammella M."/>
            <person name="Meijer H.J."/>
            <person name="Morris P."/>
            <person name="Nusbaum C."/>
            <person name="Oome S."/>
            <person name="Phillips A.J."/>
            <person name="van Rooyen D."/>
            <person name="Rzeszutek E."/>
            <person name="Saraiva M."/>
            <person name="Secombes C.J."/>
            <person name="Seidl M.F."/>
            <person name="Snel B."/>
            <person name="Stassen J.H."/>
            <person name="Sykes S."/>
            <person name="Tripathy S."/>
            <person name="van den Berg H."/>
            <person name="Vega-Arreguin J.C."/>
            <person name="Wawra S."/>
            <person name="Young S.K."/>
            <person name="Zeng Q."/>
            <person name="Dieguez-Uribeondo J."/>
            <person name="Russ C."/>
            <person name="Tyler B.M."/>
            <person name="van West P."/>
        </authorList>
    </citation>
    <scope>NUCLEOTIDE SEQUENCE [LARGE SCALE GENOMIC DNA]</scope>
    <source>
        <strain evidence="2 3">CBS 223.65</strain>
    </source>
</reference>
<dbReference type="VEuPathDB" id="FungiDB:SPRG_09360"/>
<name>A0A067C4G6_SAPPC</name>
<accession>A0A067C4G6</accession>
<gene>
    <name evidence="2" type="ORF">SPRG_09360</name>
</gene>